<accession>A0ABP8IBX4</accession>
<dbReference type="Proteomes" id="UP001501011">
    <property type="component" value="Unassembled WGS sequence"/>
</dbReference>
<dbReference type="Gene3D" id="3.40.50.1240">
    <property type="entry name" value="Phosphoglycerate mutase-like"/>
    <property type="match status" value="1"/>
</dbReference>
<comment type="caution">
    <text evidence="1">The sequence shown here is derived from an EMBL/GenBank/DDBJ whole genome shotgun (WGS) entry which is preliminary data.</text>
</comment>
<dbReference type="PANTHER" id="PTHR47623">
    <property type="entry name" value="OS09G0287300 PROTEIN"/>
    <property type="match status" value="1"/>
</dbReference>
<proteinExistence type="predicted"/>
<organism evidence="1 2">
    <name type="scientific">Kangiella marina</name>
    <dbReference type="NCBI Taxonomy" id="1079178"/>
    <lineage>
        <taxon>Bacteria</taxon>
        <taxon>Pseudomonadati</taxon>
        <taxon>Pseudomonadota</taxon>
        <taxon>Gammaproteobacteria</taxon>
        <taxon>Kangiellales</taxon>
        <taxon>Kangiellaceae</taxon>
        <taxon>Kangiella</taxon>
    </lineage>
</organism>
<evidence type="ECO:0000313" key="2">
    <source>
        <dbReference type="Proteomes" id="UP001501011"/>
    </source>
</evidence>
<keyword evidence="2" id="KW-1185">Reference proteome</keyword>
<dbReference type="RefSeq" id="WP_345291365.1">
    <property type="nucleotide sequence ID" value="NZ_BAABFV010000001.1"/>
</dbReference>
<sequence>MGSKKLYIFRHGKSDWKATFKTDYERPLAERGIEAAKNMGKHLSAITQTPELVVSSAAKRAIDTASLAMEFGQWDCPMESTRALYLSSVDETIELIQQLNPEVKRLMIVSHEPLCSSLVAELTMGGHVKFPTASIARVDFKVDSWSDIDSDKGQLAWLLTPKSLMG</sequence>
<dbReference type="InterPro" id="IPR029033">
    <property type="entry name" value="His_PPase_superfam"/>
</dbReference>
<protein>
    <submittedName>
        <fullName evidence="1">Histidine phosphatase family protein</fullName>
    </submittedName>
</protein>
<dbReference type="CDD" id="cd07067">
    <property type="entry name" value="HP_PGM_like"/>
    <property type="match status" value="1"/>
</dbReference>
<dbReference type="SUPFAM" id="SSF53254">
    <property type="entry name" value="Phosphoglycerate mutase-like"/>
    <property type="match status" value="1"/>
</dbReference>
<dbReference type="SMART" id="SM00855">
    <property type="entry name" value="PGAM"/>
    <property type="match status" value="1"/>
</dbReference>
<dbReference type="EMBL" id="BAABFV010000001">
    <property type="protein sequence ID" value="GAA4355318.1"/>
    <property type="molecule type" value="Genomic_DNA"/>
</dbReference>
<evidence type="ECO:0000313" key="1">
    <source>
        <dbReference type="EMBL" id="GAA4355318.1"/>
    </source>
</evidence>
<dbReference type="PANTHER" id="PTHR47623:SF1">
    <property type="entry name" value="OS09G0287300 PROTEIN"/>
    <property type="match status" value="1"/>
</dbReference>
<dbReference type="InterPro" id="IPR013078">
    <property type="entry name" value="His_Pase_superF_clade-1"/>
</dbReference>
<name>A0ABP8IBX4_9GAMM</name>
<dbReference type="Pfam" id="PF00300">
    <property type="entry name" value="His_Phos_1"/>
    <property type="match status" value="1"/>
</dbReference>
<reference evidence="2" key="1">
    <citation type="journal article" date="2019" name="Int. J. Syst. Evol. Microbiol.">
        <title>The Global Catalogue of Microorganisms (GCM) 10K type strain sequencing project: providing services to taxonomists for standard genome sequencing and annotation.</title>
        <authorList>
            <consortium name="The Broad Institute Genomics Platform"/>
            <consortium name="The Broad Institute Genome Sequencing Center for Infectious Disease"/>
            <person name="Wu L."/>
            <person name="Ma J."/>
        </authorList>
    </citation>
    <scope>NUCLEOTIDE SEQUENCE [LARGE SCALE GENOMIC DNA]</scope>
    <source>
        <strain evidence="2">JCM 17728</strain>
    </source>
</reference>
<gene>
    <name evidence="1" type="ORF">GCM10023151_02250</name>
</gene>